<evidence type="ECO:0000313" key="4">
    <source>
        <dbReference type="EMBL" id="AGY60043.1"/>
    </source>
</evidence>
<dbReference type="PATRIC" id="fig|1183438.3.peg.3731"/>
<dbReference type="InterPro" id="IPR001650">
    <property type="entry name" value="Helicase_C-like"/>
</dbReference>
<dbReference type="InterPro" id="IPR014001">
    <property type="entry name" value="Helicase_ATP-bd"/>
</dbReference>
<dbReference type="CDD" id="cd18793">
    <property type="entry name" value="SF2_C_SNF"/>
    <property type="match status" value="1"/>
</dbReference>
<reference evidence="4 5" key="1">
    <citation type="journal article" date="2013" name="PLoS ONE">
        <title>Cultivation and Complete Genome Sequencing of Gloeobacter kilaueensis sp. nov., from a Lava Cave in Kilauea Caldera, Hawai'i.</title>
        <authorList>
            <person name="Saw J.H."/>
            <person name="Schatz M."/>
            <person name="Brown M.V."/>
            <person name="Kunkel D.D."/>
            <person name="Foster J.S."/>
            <person name="Shick H."/>
            <person name="Christensen S."/>
            <person name="Hou S."/>
            <person name="Wan X."/>
            <person name="Donachie S.P."/>
        </authorList>
    </citation>
    <scope>NUCLEOTIDE SEQUENCE [LARGE SCALE GENOMIC DNA]</scope>
    <source>
        <strain evidence="5">JS</strain>
    </source>
</reference>
<dbReference type="InterPro" id="IPR022138">
    <property type="entry name" value="DUF3670"/>
</dbReference>
<name>U5QMC9_GLOK1</name>
<feature type="domain" description="Helicase C-terminal" evidence="3">
    <location>
        <begin position="863"/>
        <end position="1019"/>
    </location>
</feature>
<dbReference type="InterPro" id="IPR027417">
    <property type="entry name" value="P-loop_NTPase"/>
</dbReference>
<organism evidence="4 5">
    <name type="scientific">Gloeobacter kilaueensis (strain ATCC BAA-2537 / CCAP 1431/1 / ULC 316 / JS1)</name>
    <dbReference type="NCBI Taxonomy" id="1183438"/>
    <lineage>
        <taxon>Bacteria</taxon>
        <taxon>Bacillati</taxon>
        <taxon>Cyanobacteriota</taxon>
        <taxon>Cyanophyceae</taxon>
        <taxon>Gloeobacterales</taxon>
        <taxon>Gloeobacteraceae</taxon>
        <taxon>Gloeobacter</taxon>
    </lineage>
</organism>
<dbReference type="STRING" id="1183438.GKIL_3797"/>
<keyword evidence="4" id="KW-0547">Nucleotide-binding</keyword>
<dbReference type="SMART" id="SM00487">
    <property type="entry name" value="DEXDc"/>
    <property type="match status" value="1"/>
</dbReference>
<dbReference type="AlphaFoldDB" id="U5QMC9"/>
<dbReference type="SMART" id="SM00490">
    <property type="entry name" value="HELICc"/>
    <property type="match status" value="1"/>
</dbReference>
<gene>
    <name evidence="4" type="ORF">GKIL_3797</name>
</gene>
<dbReference type="Pfam" id="PF00176">
    <property type="entry name" value="SNF2-rel_dom"/>
    <property type="match status" value="1"/>
</dbReference>
<sequence length="1036" mass="117897">MQILHGTWLLDPTDDPFIQDGAFYLWAETAGGGHPGYLSGPTLQKLLCEDLSLPLGPPAQVRRQIVRCSFLLPAASGRSLPSPELARFLELELPTDWQWQPQPIDCYRLPAGGLVRFLHDLHFLIQQNRGEIQLGGDLLFWHHCSQFLKAVIYKDHYIPALRYRKLPPEKGKKKAPPAQIYPGWQCVGEQYEAGLRQYAEAMPLVCTLGSVGLQPPSSPLVAEDLLRHFCEVVLNAVVTHTPLTAAFDQQLSGSLVADCLSGAQSYWSADRPGALDDYRQWQSWQQKLTHLWSSTAFVLCLQLEAPEEEDEHQTLWQLSFLVASRRDPSWRLSLFDYWSAPEAERQQWQQHWLGSDFEANLLLALGYAARMCPLLWAGLRTSHPVGLDLEVEEAFAFLQDSAWVLEEAGFRVLVPAWWTPEGRRRARIRLKATARQAASAGQGLLNLQTLIDYQYELSIGDQSLSESEWQKLIAAKLPLVQLRGQWLVLEAERMQQMLEFWRRHREERPALSLLEWMKLSASESDLEFECDAALRSMLDRLSDQSRLIALADPPGLVGRLRPYQQRGLSWLTYLEQLGLGGCLADDMGLGKSLQVIARLLHEKAESPAAAPTLLIAPTSVLGNWRKEIEKFAPQLKVHVHHGSGRPQTSEAFQAACRTHDVVLSSYTLVRKDERLFGALEWQRLVIDEAQNIKNPKAGQTRAIQKLPARSRLALTGTPIENRLLDLWSIFQFLNPGYLGNESQFRKRFELPIQKENDREQAARLKRLIEPLVLRRVKSDPNIIRDLPDKIEQKLYCQLTREQASLYAAVLKDVEAQIEQVEGIARKGLILATLTRLKQICNHPMQFLQDNSPFSPERSHKLSRLGEMIEEVIAEGESLLVFSQFREIGAALERHLRQRHYNTYFLHGGVSREKRERQISEFQDPDTGPSVFILSLKAGGVGITLTRANHVFHFDRWWNPAVEDQATDRAFRIGQIKNVFVHKFVVMGTLEERIDQMIEHKKQVASAIVGADESWLSELDNERFKELIALSESALLE</sequence>
<dbReference type="GO" id="GO:0004386">
    <property type="term" value="F:helicase activity"/>
    <property type="evidence" value="ECO:0007669"/>
    <property type="project" value="UniProtKB-KW"/>
</dbReference>
<evidence type="ECO:0000259" key="3">
    <source>
        <dbReference type="PROSITE" id="PS51194"/>
    </source>
</evidence>
<dbReference type="HOGENOM" id="CLU_000315_21_8_3"/>
<keyword evidence="5" id="KW-1185">Reference proteome</keyword>
<dbReference type="PROSITE" id="PS51192">
    <property type="entry name" value="HELICASE_ATP_BIND_1"/>
    <property type="match status" value="1"/>
</dbReference>
<dbReference type="InterPro" id="IPR038718">
    <property type="entry name" value="SNF2-like_sf"/>
</dbReference>
<dbReference type="InterPro" id="IPR049730">
    <property type="entry name" value="SNF2/RAD54-like_C"/>
</dbReference>
<dbReference type="KEGG" id="glj:GKIL_3797"/>
<dbReference type="CDD" id="cd18012">
    <property type="entry name" value="DEXQc_arch_SWI2_SNF2"/>
    <property type="match status" value="1"/>
</dbReference>
<dbReference type="PROSITE" id="PS51194">
    <property type="entry name" value="HELICASE_CTER"/>
    <property type="match status" value="1"/>
</dbReference>
<dbReference type="Gene3D" id="3.40.50.300">
    <property type="entry name" value="P-loop containing nucleotide triphosphate hydrolases"/>
    <property type="match status" value="1"/>
</dbReference>
<dbReference type="Pfam" id="PF12419">
    <property type="entry name" value="DUF3670"/>
    <property type="match status" value="1"/>
</dbReference>
<dbReference type="Gene3D" id="3.40.50.10810">
    <property type="entry name" value="Tandem AAA-ATPase domain"/>
    <property type="match status" value="1"/>
</dbReference>
<dbReference type="EMBL" id="CP003587">
    <property type="protein sequence ID" value="AGY60043.1"/>
    <property type="molecule type" value="Genomic_DNA"/>
</dbReference>
<evidence type="ECO:0000259" key="2">
    <source>
        <dbReference type="PROSITE" id="PS51192"/>
    </source>
</evidence>
<dbReference type="Proteomes" id="UP000017396">
    <property type="component" value="Chromosome"/>
</dbReference>
<dbReference type="PANTHER" id="PTHR10799">
    <property type="entry name" value="SNF2/RAD54 HELICASE FAMILY"/>
    <property type="match status" value="1"/>
</dbReference>
<dbReference type="Pfam" id="PF00271">
    <property type="entry name" value="Helicase_C"/>
    <property type="match status" value="1"/>
</dbReference>
<proteinExistence type="predicted"/>
<feature type="domain" description="Helicase ATP-binding" evidence="2">
    <location>
        <begin position="572"/>
        <end position="736"/>
    </location>
</feature>
<accession>U5QMC9</accession>
<protein>
    <submittedName>
        <fullName evidence="4">Helicase, SNF2/RAD54</fullName>
    </submittedName>
</protein>
<keyword evidence="1" id="KW-0378">Hydrolase</keyword>
<dbReference type="eggNOG" id="COG0553">
    <property type="taxonomic scope" value="Bacteria"/>
</dbReference>
<dbReference type="OrthoDB" id="9814088at2"/>
<dbReference type="SUPFAM" id="SSF52540">
    <property type="entry name" value="P-loop containing nucleoside triphosphate hydrolases"/>
    <property type="match status" value="2"/>
</dbReference>
<dbReference type="GO" id="GO:0005524">
    <property type="term" value="F:ATP binding"/>
    <property type="evidence" value="ECO:0007669"/>
    <property type="project" value="InterPro"/>
</dbReference>
<dbReference type="InterPro" id="IPR000330">
    <property type="entry name" value="SNF2_N"/>
</dbReference>
<evidence type="ECO:0000313" key="5">
    <source>
        <dbReference type="Proteomes" id="UP000017396"/>
    </source>
</evidence>
<keyword evidence="4" id="KW-0347">Helicase</keyword>
<dbReference type="FunFam" id="3.40.50.300:FF:000533">
    <property type="entry name" value="Helicase, Snf2 family"/>
    <property type="match status" value="1"/>
</dbReference>
<keyword evidence="4" id="KW-0067">ATP-binding</keyword>
<evidence type="ECO:0000256" key="1">
    <source>
        <dbReference type="ARBA" id="ARBA00022801"/>
    </source>
</evidence>
<dbReference type="RefSeq" id="WP_023175362.1">
    <property type="nucleotide sequence ID" value="NC_022600.1"/>
</dbReference>
<dbReference type="GO" id="GO:0016787">
    <property type="term" value="F:hydrolase activity"/>
    <property type="evidence" value="ECO:0007669"/>
    <property type="project" value="UniProtKB-KW"/>
</dbReference>